<dbReference type="SFLD" id="SFLDS00003">
    <property type="entry name" value="Haloacid_Dehalogenase"/>
    <property type="match status" value="1"/>
</dbReference>
<sequence length="259" mass="29851">MSKVVIFDIGGVLASDGYNEVIDRLFGNDIIPADKYAKIMKSGNEAWKIYKYGAMNEEQFWQAVIDPNFSIIVEHLDCLHGFPKENLDNEAIVKSNLMQYLSKFLRDQLILFRNTVDLIESIFEDISKYPTLEAIGILSNHSKEWSHYIYHELAGGSLAKLFEKNLVKKGTHCEDLIVWSCDVNHAKPEKEIYEILLERIRKHVNSEIDPSQVCFIDDKDRNIEAARQLGISTIHFDASLPEQFDFAIFKQTLEEFLSQ</sequence>
<organism evidence="1 2">
    <name type="scientific">Naegleria lovaniensis</name>
    <name type="common">Amoeba</name>
    <dbReference type="NCBI Taxonomy" id="51637"/>
    <lineage>
        <taxon>Eukaryota</taxon>
        <taxon>Discoba</taxon>
        <taxon>Heterolobosea</taxon>
        <taxon>Tetramitia</taxon>
        <taxon>Eutetramitia</taxon>
        <taxon>Vahlkampfiidae</taxon>
        <taxon>Naegleria</taxon>
    </lineage>
</organism>
<dbReference type="RefSeq" id="XP_044547503.1">
    <property type="nucleotide sequence ID" value="XM_044696043.1"/>
</dbReference>
<comment type="caution">
    <text evidence="1">The sequence shown here is derived from an EMBL/GenBank/DDBJ whole genome shotgun (WGS) entry which is preliminary data.</text>
</comment>
<evidence type="ECO:0000313" key="2">
    <source>
        <dbReference type="Proteomes" id="UP000816034"/>
    </source>
</evidence>
<dbReference type="AlphaFoldDB" id="A0AA88GIY1"/>
<dbReference type="EMBL" id="PYSW02000026">
    <property type="protein sequence ID" value="KAG2381824.1"/>
    <property type="molecule type" value="Genomic_DNA"/>
</dbReference>
<dbReference type="InterPro" id="IPR023214">
    <property type="entry name" value="HAD_sf"/>
</dbReference>
<keyword evidence="2" id="KW-1185">Reference proteome</keyword>
<dbReference type="SFLD" id="SFLDG01129">
    <property type="entry name" value="C1.5:_HAD__Beta-PGM__Phosphata"/>
    <property type="match status" value="1"/>
</dbReference>
<dbReference type="Proteomes" id="UP000816034">
    <property type="component" value="Unassembled WGS sequence"/>
</dbReference>
<evidence type="ECO:0000313" key="1">
    <source>
        <dbReference type="EMBL" id="KAG2381824.1"/>
    </source>
</evidence>
<proteinExistence type="predicted"/>
<dbReference type="SUPFAM" id="SSF56784">
    <property type="entry name" value="HAD-like"/>
    <property type="match status" value="1"/>
</dbReference>
<dbReference type="Gene3D" id="3.40.50.1000">
    <property type="entry name" value="HAD superfamily/HAD-like"/>
    <property type="match status" value="1"/>
</dbReference>
<dbReference type="PANTHER" id="PTHR43611:SF3">
    <property type="entry name" value="FLAVIN MONONUCLEOTIDE HYDROLASE 1, CHLOROPLATIC"/>
    <property type="match status" value="1"/>
</dbReference>
<dbReference type="InterPro" id="IPR006439">
    <property type="entry name" value="HAD-SF_hydro_IA"/>
</dbReference>
<gene>
    <name evidence="1" type="ORF">C9374_006208</name>
</gene>
<protein>
    <submittedName>
        <fullName evidence="1">Uncharacterized protein</fullName>
    </submittedName>
</protein>
<reference evidence="1 2" key="1">
    <citation type="journal article" date="2018" name="BMC Genomics">
        <title>The genome of Naegleria lovaniensis, the basis for a comparative approach to unravel pathogenicity factors of the human pathogenic amoeba N. fowleri.</title>
        <authorList>
            <person name="Liechti N."/>
            <person name="Schurch N."/>
            <person name="Bruggmann R."/>
            <person name="Wittwer M."/>
        </authorList>
    </citation>
    <scope>NUCLEOTIDE SEQUENCE [LARGE SCALE GENOMIC DNA]</scope>
    <source>
        <strain evidence="1 2">ATCC 30569</strain>
    </source>
</reference>
<dbReference type="Pfam" id="PF00702">
    <property type="entry name" value="Hydrolase"/>
    <property type="match status" value="1"/>
</dbReference>
<name>A0AA88GIY1_NAELO</name>
<dbReference type="InterPro" id="IPR036412">
    <property type="entry name" value="HAD-like_sf"/>
</dbReference>
<dbReference type="PANTHER" id="PTHR43611">
    <property type="entry name" value="ALPHA-D-GLUCOSE 1-PHOSPHATE PHOSPHATASE"/>
    <property type="match status" value="1"/>
</dbReference>
<accession>A0AA88GIY1</accession>
<dbReference type="NCBIfam" id="TIGR01509">
    <property type="entry name" value="HAD-SF-IA-v3"/>
    <property type="match status" value="1"/>
</dbReference>
<dbReference type="GeneID" id="68098662"/>